<keyword evidence="7 12" id="KW-0865">Zymogen</keyword>
<keyword evidence="5 12" id="KW-0443">Lipid metabolism</keyword>
<protein>
    <recommendedName>
        <fullName evidence="12">Phosphatidylserine decarboxylase proenzyme</fullName>
        <ecNumber evidence="12">4.1.1.65</ecNumber>
    </recommendedName>
    <component>
        <recommendedName>
            <fullName evidence="12">Phosphatidylserine decarboxylase alpha chain</fullName>
        </recommendedName>
    </component>
    <component>
        <recommendedName>
            <fullName evidence="12">Phosphatidylserine decarboxylase beta chain</fullName>
        </recommendedName>
    </component>
</protein>
<gene>
    <name evidence="13" type="primary">psd_1</name>
    <name evidence="12" type="synonym">psd</name>
    <name evidence="13" type="ORF">DPBNPPHM_00831</name>
</gene>
<comment type="pathway">
    <text evidence="12">Phospholipid metabolism; phosphatidylethanolamine biosynthesis; phosphatidylethanolamine from CDP-diacylglycerol: step 2/2.</text>
</comment>
<feature type="active site" description="Schiff-base intermediate with substrate; via pyruvic acid; for decarboxylase activity" evidence="12">
    <location>
        <position position="253"/>
    </location>
</feature>
<evidence type="ECO:0000313" key="13">
    <source>
        <dbReference type="EMBL" id="CAA0085147.1"/>
    </source>
</evidence>
<keyword evidence="8 12" id="KW-0594">Phospholipid biosynthesis</keyword>
<evidence type="ECO:0000256" key="12">
    <source>
        <dbReference type="HAMAP-Rule" id="MF_00662"/>
    </source>
</evidence>
<comment type="PTM">
    <text evidence="12">Is synthesized initially as an inactive proenzyme. Formation of the active enzyme involves a self-maturation process in which the active site pyruvoyl group is generated from an internal serine residue via an autocatalytic post-translational modification. Two non-identical subunits are generated from the proenzyme in this reaction, and the pyruvate is formed at the N-terminus of the alpha chain, which is derived from the carboxyl end of the proenzyme. The autoendoproteolytic cleavage occurs by a canonical serine protease mechanism, in which the side chain hydroxyl group of the serine supplies its oxygen atom to form the C-terminus of the beta chain, while the remainder of the serine residue undergoes an oxidative deamination to produce ammonia and the pyruvoyl prosthetic group on the alpha chain. During this reaction, the Ser that is part of the protease active site of the proenzyme becomes the pyruvoyl prosthetic group, which constitutes an essential element of the active site of the mature decarboxylase.</text>
</comment>
<dbReference type="NCBIfam" id="TIGR00163">
    <property type="entry name" value="PS_decarb"/>
    <property type="match status" value="1"/>
</dbReference>
<dbReference type="AlphaFoldDB" id="A0A5S9N839"/>
<evidence type="ECO:0000256" key="7">
    <source>
        <dbReference type="ARBA" id="ARBA00023145"/>
    </source>
</evidence>
<dbReference type="GO" id="GO:0004609">
    <property type="term" value="F:phosphatidylserine decarboxylase activity"/>
    <property type="evidence" value="ECO:0007669"/>
    <property type="project" value="UniProtKB-UniRule"/>
</dbReference>
<organism evidence="13 14">
    <name type="scientific">BD1-7 clade bacterium</name>
    <dbReference type="NCBI Taxonomy" id="2029982"/>
    <lineage>
        <taxon>Bacteria</taxon>
        <taxon>Pseudomonadati</taxon>
        <taxon>Pseudomonadota</taxon>
        <taxon>Gammaproteobacteria</taxon>
        <taxon>Cellvibrionales</taxon>
        <taxon>Spongiibacteraceae</taxon>
        <taxon>BD1-7 clade</taxon>
    </lineage>
</organism>
<feature type="active site" description="Charge relay system; for autoendoproteolytic cleavage activity" evidence="12">
    <location>
        <position position="93"/>
    </location>
</feature>
<evidence type="ECO:0000256" key="10">
    <source>
        <dbReference type="ARBA" id="ARBA00023264"/>
    </source>
</evidence>
<dbReference type="InterPro" id="IPR033177">
    <property type="entry name" value="PSD-B"/>
</dbReference>
<dbReference type="EMBL" id="CACSII010000001">
    <property type="protein sequence ID" value="CAA0085147.1"/>
    <property type="molecule type" value="Genomic_DNA"/>
</dbReference>
<dbReference type="PANTHER" id="PTHR10067:SF6">
    <property type="entry name" value="PHOSPHATIDYLSERINE DECARBOXYLASE PROENZYME, MITOCHONDRIAL"/>
    <property type="match status" value="1"/>
</dbReference>
<dbReference type="Proteomes" id="UP000434580">
    <property type="component" value="Unassembled WGS sequence"/>
</dbReference>
<dbReference type="EC" id="4.1.1.65" evidence="12"/>
<feature type="chain" id="PRO_5029063073" description="Phosphatidylserine decarboxylase beta chain" evidence="12">
    <location>
        <begin position="1"/>
        <end position="252"/>
    </location>
</feature>
<comment type="catalytic activity">
    <reaction evidence="12">
        <text>a 1,2-diacyl-sn-glycero-3-phospho-L-serine + H(+) = a 1,2-diacyl-sn-glycero-3-phosphoethanolamine + CO2</text>
        <dbReference type="Rhea" id="RHEA:20828"/>
        <dbReference type="ChEBI" id="CHEBI:15378"/>
        <dbReference type="ChEBI" id="CHEBI:16526"/>
        <dbReference type="ChEBI" id="CHEBI:57262"/>
        <dbReference type="ChEBI" id="CHEBI:64612"/>
        <dbReference type="EC" id="4.1.1.65"/>
    </reaction>
</comment>
<keyword evidence="9 12" id="KW-0456">Lyase</keyword>
<evidence type="ECO:0000256" key="6">
    <source>
        <dbReference type="ARBA" id="ARBA00023136"/>
    </source>
</evidence>
<evidence type="ECO:0000256" key="11">
    <source>
        <dbReference type="ARBA" id="ARBA00023317"/>
    </source>
</evidence>
<comment type="subunit">
    <text evidence="12">Heterodimer of a large membrane-associated beta subunit and a small pyruvoyl-containing alpha subunit.</text>
</comment>
<feature type="chain" id="PRO_5029063072" description="Phosphatidylserine decarboxylase alpha chain" evidence="12">
    <location>
        <begin position="253"/>
        <end position="286"/>
    </location>
</feature>
<dbReference type="OrthoDB" id="9802030at2"/>
<comment type="pathway">
    <text evidence="1">Lipid metabolism.</text>
</comment>
<keyword evidence="2 12" id="KW-1003">Cell membrane</keyword>
<evidence type="ECO:0000256" key="1">
    <source>
        <dbReference type="ARBA" id="ARBA00005189"/>
    </source>
</evidence>
<keyword evidence="11 12" id="KW-0670">Pyruvate</keyword>
<comment type="cofactor">
    <cofactor evidence="12">
        <name>pyruvate</name>
        <dbReference type="ChEBI" id="CHEBI:15361"/>
    </cofactor>
    <text evidence="12">Binds 1 pyruvoyl group covalently per subunit.</text>
</comment>
<evidence type="ECO:0000256" key="8">
    <source>
        <dbReference type="ARBA" id="ARBA00023209"/>
    </source>
</evidence>
<dbReference type="UniPathway" id="UPA00558">
    <property type="reaction ID" value="UER00616"/>
</dbReference>
<evidence type="ECO:0000256" key="4">
    <source>
        <dbReference type="ARBA" id="ARBA00022793"/>
    </source>
</evidence>
<dbReference type="PANTHER" id="PTHR10067">
    <property type="entry name" value="PHOSPHATIDYLSERINE DECARBOXYLASE"/>
    <property type="match status" value="1"/>
</dbReference>
<comment type="similarity">
    <text evidence="12">Belongs to the phosphatidylserine decarboxylase family. PSD-B subfamily. Prokaryotic type I sub-subfamily.</text>
</comment>
<evidence type="ECO:0000256" key="5">
    <source>
        <dbReference type="ARBA" id="ARBA00023098"/>
    </source>
</evidence>
<dbReference type="InterPro" id="IPR003817">
    <property type="entry name" value="PS_Dcarbxylase"/>
</dbReference>
<dbReference type="HAMAP" id="MF_00662">
    <property type="entry name" value="PS_decarb_PSD_B_type1"/>
    <property type="match status" value="1"/>
</dbReference>
<keyword evidence="10 12" id="KW-1208">Phospholipid metabolism</keyword>
<comment type="subcellular location">
    <subcellularLocation>
        <location evidence="12">Cell membrane</location>
        <topology evidence="12">Peripheral membrane protein</topology>
    </subcellularLocation>
</comment>
<dbReference type="GO" id="GO:0005886">
    <property type="term" value="C:plasma membrane"/>
    <property type="evidence" value="ECO:0007669"/>
    <property type="project" value="UniProtKB-SubCell"/>
</dbReference>
<feature type="active site" description="Charge relay system; for autoendoproteolytic cleavage activity" evidence="12">
    <location>
        <position position="150"/>
    </location>
</feature>
<keyword evidence="3 12" id="KW-0444">Lipid biosynthesis</keyword>
<accession>A0A5S9N839</accession>
<evidence type="ECO:0000256" key="9">
    <source>
        <dbReference type="ARBA" id="ARBA00023239"/>
    </source>
</evidence>
<dbReference type="Pfam" id="PF02666">
    <property type="entry name" value="PS_Dcarbxylase"/>
    <property type="match status" value="1"/>
</dbReference>
<dbReference type="GO" id="GO:0006646">
    <property type="term" value="P:phosphatidylethanolamine biosynthetic process"/>
    <property type="evidence" value="ECO:0007669"/>
    <property type="project" value="UniProtKB-UniRule"/>
</dbReference>
<evidence type="ECO:0000256" key="2">
    <source>
        <dbReference type="ARBA" id="ARBA00022475"/>
    </source>
</evidence>
<sequence length="286" mass="31330">MSKLTESLFAALQQVLPQHTLSRIVGKLAESRQTWLKNTLIRAFIDVYNVDMTQAVHQRAEDFANFNDFFTRELKPDARPVCSEPSALASPADGAVSELGDVELGSVMQAKGQYYSLMSLVGGDADICGRYLGGKFATIYLSPRDYHRVHMPCDGRLVSTTYVPGELFSVNQATANQVPGLFARNERLICEFESDQGPFVMILVGAMIVAGIETVWGGQVAPVTARLQHQNFTDQAPVMLKKGEEMGRFKLGSTVILLFPKDAAEWHESLANGTPTVMGGDIGRLL</sequence>
<comment type="function">
    <text evidence="12">Catalyzes the formation of phosphatidylethanolamine (PtdEtn) from phosphatidylserine (PtdSer).</text>
</comment>
<reference evidence="13 14" key="1">
    <citation type="submission" date="2019-11" db="EMBL/GenBank/DDBJ databases">
        <authorList>
            <person name="Holert J."/>
        </authorList>
    </citation>
    <scope>NUCLEOTIDE SEQUENCE [LARGE SCALE GENOMIC DNA]</scope>
    <source>
        <strain evidence="13">BC5_2</strain>
    </source>
</reference>
<evidence type="ECO:0000256" key="3">
    <source>
        <dbReference type="ARBA" id="ARBA00022516"/>
    </source>
</evidence>
<feature type="site" description="Cleavage (non-hydrolytic); by autocatalysis" evidence="12">
    <location>
        <begin position="252"/>
        <end position="253"/>
    </location>
</feature>
<keyword evidence="4 12" id="KW-0210">Decarboxylase</keyword>
<dbReference type="InterPro" id="IPR033178">
    <property type="entry name" value="PSD_type1_pro"/>
</dbReference>
<name>A0A5S9N839_9GAMM</name>
<feature type="active site" description="Charge relay system; for autoendoproteolytic cleavage activity" evidence="12">
    <location>
        <position position="253"/>
    </location>
</feature>
<keyword evidence="6 12" id="KW-0472">Membrane</keyword>
<proteinExistence type="inferred from homology"/>
<evidence type="ECO:0000313" key="14">
    <source>
        <dbReference type="Proteomes" id="UP000434580"/>
    </source>
</evidence>
<feature type="modified residue" description="Pyruvic acid (Ser); by autocatalysis" evidence="12">
    <location>
        <position position="253"/>
    </location>
</feature>